<keyword evidence="3" id="KW-0804">Transcription</keyword>
<accession>A0A0C4WVI5</accession>
<dbReference type="SUPFAM" id="SSF46689">
    <property type="entry name" value="Homeodomain-like"/>
    <property type="match status" value="1"/>
</dbReference>
<dbReference type="InterPro" id="IPR009057">
    <property type="entry name" value="Homeodomain-like_sf"/>
</dbReference>
<dbReference type="Gene3D" id="1.10.357.10">
    <property type="entry name" value="Tetracycline Repressor, domain 2"/>
    <property type="match status" value="1"/>
</dbReference>
<dbReference type="KEGG" id="acx:Achr_f2660"/>
<keyword evidence="2 4" id="KW-0238">DNA-binding</keyword>
<dbReference type="PANTHER" id="PTHR47506">
    <property type="entry name" value="TRANSCRIPTIONAL REGULATORY PROTEIN"/>
    <property type="match status" value="1"/>
</dbReference>
<proteinExistence type="predicted"/>
<evidence type="ECO:0000256" key="2">
    <source>
        <dbReference type="ARBA" id="ARBA00023125"/>
    </source>
</evidence>
<dbReference type="Pfam" id="PF00440">
    <property type="entry name" value="TetR_N"/>
    <property type="match status" value="1"/>
</dbReference>
<dbReference type="HOGENOM" id="CLU_069356_28_2_6"/>
<keyword evidence="6" id="KW-0614">Plasmid</keyword>
<name>A0A0C4WVI5_9GAMM</name>
<protein>
    <submittedName>
        <fullName evidence="6">TetR family transcriptional regulator</fullName>
    </submittedName>
</protein>
<evidence type="ECO:0000313" key="7">
    <source>
        <dbReference type="Proteomes" id="UP000068210"/>
    </source>
</evidence>
<dbReference type="GO" id="GO:0003677">
    <property type="term" value="F:DNA binding"/>
    <property type="evidence" value="ECO:0007669"/>
    <property type="project" value="UniProtKB-UniRule"/>
</dbReference>
<evidence type="ECO:0000256" key="3">
    <source>
        <dbReference type="ARBA" id="ARBA00023163"/>
    </source>
</evidence>
<comment type="caution">
    <text evidence="4">Lacks conserved residue(s) required for the propagation of feature annotation.</text>
</comment>
<dbReference type="Proteomes" id="UP000068210">
    <property type="component" value="Plasmid pAcX50f"/>
</dbReference>
<dbReference type="PROSITE" id="PS50977">
    <property type="entry name" value="HTH_TETR_2"/>
    <property type="match status" value="1"/>
</dbReference>
<dbReference type="AlphaFoldDB" id="A0A0C4WVI5"/>
<organism evidence="6 7">
    <name type="scientific">Azotobacter chroococcum NCIMB 8003</name>
    <dbReference type="NCBI Taxonomy" id="1328314"/>
    <lineage>
        <taxon>Bacteria</taxon>
        <taxon>Pseudomonadati</taxon>
        <taxon>Pseudomonadota</taxon>
        <taxon>Gammaproteobacteria</taxon>
        <taxon>Pseudomonadales</taxon>
        <taxon>Pseudomonadaceae</taxon>
        <taxon>Azotobacter</taxon>
    </lineage>
</organism>
<gene>
    <name evidence="6" type="ORF">Achr_f2660</name>
</gene>
<dbReference type="InterPro" id="IPR036271">
    <property type="entry name" value="Tet_transcr_reg_TetR-rel_C_sf"/>
</dbReference>
<evidence type="ECO:0000256" key="1">
    <source>
        <dbReference type="ARBA" id="ARBA00023015"/>
    </source>
</evidence>
<keyword evidence="7" id="KW-1185">Reference proteome</keyword>
<evidence type="ECO:0000256" key="4">
    <source>
        <dbReference type="PROSITE-ProRule" id="PRU00335"/>
    </source>
</evidence>
<geneLocation type="plasmid" evidence="6 7">
    <name>pAcX50f</name>
</geneLocation>
<dbReference type="Gene3D" id="1.10.10.60">
    <property type="entry name" value="Homeodomain-like"/>
    <property type="match status" value="1"/>
</dbReference>
<reference evidence="6 7" key="1">
    <citation type="journal article" date="2015" name="PLoS ONE">
        <title>Azotobacter Genomes: The Genome of Azotobacter chroococcum NCIMB 8003 (ATCC 4412).</title>
        <authorList>
            <person name="Robson R.L."/>
            <person name="Jones R."/>
            <person name="Robson R.M."/>
            <person name="Schwartz A."/>
            <person name="Richardson T.H."/>
        </authorList>
    </citation>
    <scope>NUCLEOTIDE SEQUENCE [LARGE SCALE GENOMIC DNA]</scope>
    <source>
        <strain evidence="6 7">NCIMB 8003</strain>
        <plasmid evidence="7">Plasmid pAcX50f</plasmid>
    </source>
</reference>
<dbReference type="EMBL" id="CP010421">
    <property type="protein sequence ID" value="AJE23960.1"/>
    <property type="molecule type" value="Genomic_DNA"/>
</dbReference>
<evidence type="ECO:0000259" key="5">
    <source>
        <dbReference type="PROSITE" id="PS50977"/>
    </source>
</evidence>
<dbReference type="SUPFAM" id="SSF48498">
    <property type="entry name" value="Tetracyclin repressor-like, C-terminal domain"/>
    <property type="match status" value="1"/>
</dbReference>
<dbReference type="InterPro" id="IPR001647">
    <property type="entry name" value="HTH_TetR"/>
</dbReference>
<sequence>MQDAGLTRGAFYHHFASKKELYNEALRNAARAGGALLERAGTEGLRQMVKSYLRMDHRDGSQMHCPLAFMVNDAARQDEIIRDSYTRILTAFVARLESRLAATAAMTPRQRALQIAVAMIGGVALARAVDDDRLAEEILVASQAGCLQLIEP</sequence>
<dbReference type="RefSeq" id="WP_167571684.1">
    <property type="nucleotide sequence ID" value="NZ_CP010421.1"/>
</dbReference>
<keyword evidence="1" id="KW-0805">Transcription regulation</keyword>
<dbReference type="PANTHER" id="PTHR47506:SF7">
    <property type="entry name" value="TRANSCRIPTIONAL REGULATORY PROTEIN"/>
    <property type="match status" value="1"/>
</dbReference>
<feature type="domain" description="HTH tetR-type" evidence="5">
    <location>
        <begin position="1"/>
        <end position="33"/>
    </location>
</feature>
<evidence type="ECO:0000313" key="6">
    <source>
        <dbReference type="EMBL" id="AJE23960.1"/>
    </source>
</evidence>